<dbReference type="GO" id="GO:0004252">
    <property type="term" value="F:serine-type endopeptidase activity"/>
    <property type="evidence" value="ECO:0007669"/>
    <property type="project" value="InterPro"/>
</dbReference>
<reference evidence="2 3" key="1">
    <citation type="submission" date="2017-06" db="EMBL/GenBank/DDBJ databases">
        <authorList>
            <consortium name="Pathogen Informatics"/>
        </authorList>
    </citation>
    <scope>NUCLEOTIDE SEQUENCE [LARGE SCALE GENOMIC DNA]</scope>
    <source>
        <strain evidence="2 3">NCTC13015</strain>
    </source>
</reference>
<keyword evidence="2" id="KW-0645">Protease</keyword>
<protein>
    <submittedName>
        <fullName evidence="2">Type VII secretion-associated serine protease mycosin</fullName>
    </submittedName>
</protein>
<dbReference type="Gene3D" id="3.40.50.200">
    <property type="entry name" value="Peptidase S8/S53 domain"/>
    <property type="match status" value="1"/>
</dbReference>
<gene>
    <name evidence="2" type="ORF">SAMEA4535761_00786</name>
</gene>
<accession>A0A239YXP3</accession>
<keyword evidence="2" id="KW-0378">Hydrolase</keyword>
<name>A0A239YXP3_9CORY</name>
<dbReference type="AlphaFoldDB" id="A0A239YXP3"/>
<organism evidence="2 3">
    <name type="scientific">Corynebacterium imitans</name>
    <dbReference type="NCBI Taxonomy" id="156978"/>
    <lineage>
        <taxon>Bacteria</taxon>
        <taxon>Bacillati</taxon>
        <taxon>Actinomycetota</taxon>
        <taxon>Actinomycetes</taxon>
        <taxon>Mycobacteriales</taxon>
        <taxon>Corynebacteriaceae</taxon>
        <taxon>Corynebacterium</taxon>
    </lineage>
</organism>
<dbReference type="InterPro" id="IPR034074">
    <property type="entry name" value="Y4bN_pept_dom"/>
</dbReference>
<evidence type="ECO:0000259" key="1">
    <source>
        <dbReference type="Pfam" id="PF00082"/>
    </source>
</evidence>
<sequence length="689" mass="76790">MWVSDSYRAQFLTIFEDYLNDEKNSPKGLPKRQTLVANISRIREAVLEDLWTSESQPQKSDFQWWELWLDASSEHLAAWERFISVSELEVRQGGFRLGDRLVVWVKAKWEQLQVLPFMSVPLAEIREPQFIDTVEDLSIDEQTEYVQDLAYRNIRPHKVAPSVCVLDTGVLRTHVLLKDALDPTDHHSIFGGSGTDVHPNGHGTAMAGLALFGNIDPLLIGKNTVSLRHRLESVRMYSGKGERQIGPIDYGTATTDAVNIPEITNPDGKRAFCLALSTKPDSPGEPTLWSASVDALAAGVEIGREGDELQLLSTPEHDSSRLFVVAAGNVSSWATDYRTNSQNSPIQDPAQAWNALTVGAYTELTHGPSHPQYAGWKTVAASGDISPHTTTSLHFDTHRWPVKPDICMEGGNVLTDGDRMFEPKIPSLSLRTTGHRTNVALVSANATSAATAQASRLAALAMERYPSYWPETVRGLLPHVAEWTDSMRQQLDAETTKNGRQMLLRQFGWGVPSEEAVLNSARSAVTLVTQDTFVPFSGSKYAMRQFRLHELPWPTDVLQSLGEAEVRLRITLSYFIEPSASRRGWKSKYQYASHGLRFDLQGRMENQAEFIQRVNRNAGNEESGAKSNESGRWFLGERGRHRGSLHQDEWIGTGAELAHCNNVAVYPVGGWWKRTAAKIAGNYPSGMRF</sequence>
<dbReference type="Proteomes" id="UP000215374">
    <property type="component" value="Chromosome 1"/>
</dbReference>
<dbReference type="InterPro" id="IPR000209">
    <property type="entry name" value="Peptidase_S8/S53_dom"/>
</dbReference>
<evidence type="ECO:0000313" key="3">
    <source>
        <dbReference type="Proteomes" id="UP000215374"/>
    </source>
</evidence>
<feature type="domain" description="Peptidase S8/S53" evidence="1">
    <location>
        <begin position="161"/>
        <end position="510"/>
    </location>
</feature>
<dbReference type="SUPFAM" id="SSF52743">
    <property type="entry name" value="Subtilisin-like"/>
    <property type="match status" value="1"/>
</dbReference>
<evidence type="ECO:0000313" key="2">
    <source>
        <dbReference type="EMBL" id="SNV63008.1"/>
    </source>
</evidence>
<dbReference type="GO" id="GO:0006508">
    <property type="term" value="P:proteolysis"/>
    <property type="evidence" value="ECO:0007669"/>
    <property type="project" value="UniProtKB-KW"/>
</dbReference>
<proteinExistence type="predicted"/>
<dbReference type="EMBL" id="LT906467">
    <property type="protein sequence ID" value="SNV63008.1"/>
    <property type="molecule type" value="Genomic_DNA"/>
</dbReference>
<dbReference type="InterPro" id="IPR036852">
    <property type="entry name" value="Peptidase_S8/S53_dom_sf"/>
</dbReference>
<dbReference type="Pfam" id="PF00082">
    <property type="entry name" value="Peptidase_S8"/>
    <property type="match status" value="1"/>
</dbReference>
<dbReference type="CDD" id="cd04847">
    <property type="entry name" value="Peptidases_S8_Subtilisin_like_2"/>
    <property type="match status" value="1"/>
</dbReference>